<evidence type="ECO:0008006" key="2">
    <source>
        <dbReference type="Google" id="ProtNLM"/>
    </source>
</evidence>
<dbReference type="Pfam" id="PF04488">
    <property type="entry name" value="Gly_transf_sug"/>
    <property type="match status" value="1"/>
</dbReference>
<dbReference type="InterPro" id="IPR029044">
    <property type="entry name" value="Nucleotide-diphossugar_trans"/>
</dbReference>
<dbReference type="GO" id="GO:0000136">
    <property type="term" value="C:mannan polymerase complex"/>
    <property type="evidence" value="ECO:0007669"/>
    <property type="project" value="TreeGrafter"/>
</dbReference>
<accession>A0A6C0II10</accession>
<dbReference type="PANTHER" id="PTHR31834:SF1">
    <property type="entry name" value="INITIATION-SPECIFIC ALPHA-1,6-MANNOSYLTRANSFERASE"/>
    <property type="match status" value="1"/>
</dbReference>
<reference evidence="1" key="1">
    <citation type="journal article" date="2020" name="Nature">
        <title>Giant virus diversity and host interactions through global metagenomics.</title>
        <authorList>
            <person name="Schulz F."/>
            <person name="Roux S."/>
            <person name="Paez-Espino D."/>
            <person name="Jungbluth S."/>
            <person name="Walsh D.A."/>
            <person name="Denef V.J."/>
            <person name="McMahon K.D."/>
            <person name="Konstantinidis K.T."/>
            <person name="Eloe-Fadrosh E.A."/>
            <person name="Kyrpides N.C."/>
            <person name="Woyke T."/>
        </authorList>
    </citation>
    <scope>NUCLEOTIDE SEQUENCE</scope>
    <source>
        <strain evidence="1">GVMAG-M-3300023184-72</strain>
    </source>
</reference>
<evidence type="ECO:0000313" key="1">
    <source>
        <dbReference type="EMBL" id="QHT91163.1"/>
    </source>
</evidence>
<dbReference type="InterPro" id="IPR039367">
    <property type="entry name" value="Och1-like"/>
</dbReference>
<dbReference type="AlphaFoldDB" id="A0A6C0II10"/>
<organism evidence="1">
    <name type="scientific">viral metagenome</name>
    <dbReference type="NCBI Taxonomy" id="1070528"/>
    <lineage>
        <taxon>unclassified sequences</taxon>
        <taxon>metagenomes</taxon>
        <taxon>organismal metagenomes</taxon>
    </lineage>
</organism>
<dbReference type="EMBL" id="MN740163">
    <property type="protein sequence ID" value="QHT91163.1"/>
    <property type="molecule type" value="Genomic_DNA"/>
</dbReference>
<dbReference type="GO" id="GO:0000009">
    <property type="term" value="F:alpha-1,6-mannosyltransferase activity"/>
    <property type="evidence" value="ECO:0007669"/>
    <property type="project" value="InterPro"/>
</dbReference>
<dbReference type="PANTHER" id="PTHR31834">
    <property type="entry name" value="INITIATION-SPECIFIC ALPHA-1,6-MANNOSYLTRANSFERASE"/>
    <property type="match status" value="1"/>
</dbReference>
<sequence>MNNTAIPKNIFQTHKSLNYIKTKPKIRNAVLSWMKYGNEFKYYFYSDAMCDQFIKENFDERIYKAYTMLPMAVMKADLWRYCIIYKYGGIYADTDTVCKVNPNIFRTDALLTVVPENNVHLCQWVFSGPPQSPILKCIIDLSVERILDSNNNFRGEHIIHFLTGPGVFTEGIEKYLKENNLPLFNNDRKLYYNYENTNVLRVFNYDNFHSNIVNHLFSGQDADGWCQERFHKLV</sequence>
<dbReference type="SUPFAM" id="SSF53448">
    <property type="entry name" value="Nucleotide-diphospho-sugar transferases"/>
    <property type="match status" value="1"/>
</dbReference>
<protein>
    <recommendedName>
        <fullName evidence="2">Glycosyltransferase</fullName>
    </recommendedName>
</protein>
<name>A0A6C0II10_9ZZZZ</name>
<dbReference type="InterPro" id="IPR007577">
    <property type="entry name" value="GlycoTrfase_DXD_sugar-bd_CS"/>
</dbReference>
<proteinExistence type="predicted"/>
<dbReference type="GO" id="GO:0006487">
    <property type="term" value="P:protein N-linked glycosylation"/>
    <property type="evidence" value="ECO:0007669"/>
    <property type="project" value="TreeGrafter"/>
</dbReference>
<dbReference type="Gene3D" id="3.90.550.20">
    <property type="match status" value="1"/>
</dbReference>